<protein>
    <submittedName>
        <fullName evidence="6">LysR family transcriptional regulator</fullName>
    </submittedName>
</protein>
<dbReference type="PRINTS" id="PR00039">
    <property type="entry name" value="HTHLYSR"/>
</dbReference>
<dbReference type="PANTHER" id="PTHR30126">
    <property type="entry name" value="HTH-TYPE TRANSCRIPTIONAL REGULATOR"/>
    <property type="match status" value="1"/>
</dbReference>
<evidence type="ECO:0000256" key="1">
    <source>
        <dbReference type="ARBA" id="ARBA00009437"/>
    </source>
</evidence>
<proteinExistence type="inferred from homology"/>
<dbReference type="RefSeq" id="WP_268151263.1">
    <property type="nucleotide sequence ID" value="NZ_JAPPUW010000011.1"/>
</dbReference>
<dbReference type="InterPro" id="IPR005119">
    <property type="entry name" value="LysR_subst-bd"/>
</dbReference>
<evidence type="ECO:0000256" key="2">
    <source>
        <dbReference type="ARBA" id="ARBA00023015"/>
    </source>
</evidence>
<dbReference type="AlphaFoldDB" id="A0A9X4LEP2"/>
<dbReference type="Gene3D" id="1.10.10.10">
    <property type="entry name" value="Winged helix-like DNA-binding domain superfamily/Winged helix DNA-binding domain"/>
    <property type="match status" value="1"/>
</dbReference>
<dbReference type="Pfam" id="PF03466">
    <property type="entry name" value="LysR_substrate"/>
    <property type="match status" value="1"/>
</dbReference>
<sequence>MFVTQLKSFFTVARLGSVTQAARQLGLSQPTVTSQIRALEEHYGIELFRRQGGRLWLSDEGVRLLPAVDRLLQQEINVEFELRQAGEGLRGNLRVGATSPYYVLGLLQRFGQAFPLVDVAMSTGNSRQMVDALLEFRVDVATSSNLETDKRLHCQVLGQDPLSLLLPRSHPLASQAAVSLAALQGQDLIVRERGSITRRLTEEALTEAGVQPRRWLEIAGREAIREAVLRGMGISVFARHEAGFHPDLVALPFTETLPQIVEYLYCLRDRSQSLLIKAFLGQVQPAHAV</sequence>
<dbReference type="NCBIfam" id="TIGR03339">
    <property type="entry name" value="phn_lysR"/>
    <property type="match status" value="1"/>
</dbReference>
<comment type="caution">
    <text evidence="6">The sequence shown here is derived from an EMBL/GenBank/DDBJ whole genome shotgun (WGS) entry which is preliminary data.</text>
</comment>
<dbReference type="Gene3D" id="3.40.190.290">
    <property type="match status" value="1"/>
</dbReference>
<name>A0A9X4LEP2_9BURK</name>
<keyword evidence="4" id="KW-0804">Transcription</keyword>
<evidence type="ECO:0000256" key="4">
    <source>
        <dbReference type="ARBA" id="ARBA00023163"/>
    </source>
</evidence>
<accession>A0A9X4LEP2</accession>
<reference evidence="6" key="1">
    <citation type="submission" date="2019-02" db="EMBL/GenBank/DDBJ databases">
        <title>Draft genome of the type strain Pelomonas aquatica CCUG 52575T.</title>
        <authorList>
            <person name="Gomila M."/>
            <person name="Lalucat J."/>
        </authorList>
    </citation>
    <scope>NUCLEOTIDE SEQUENCE</scope>
    <source>
        <strain evidence="6">CCUG 52575</strain>
    </source>
</reference>
<comment type="similarity">
    <text evidence="1">Belongs to the LysR transcriptional regulatory family.</text>
</comment>
<evidence type="ECO:0000256" key="3">
    <source>
        <dbReference type="ARBA" id="ARBA00023125"/>
    </source>
</evidence>
<evidence type="ECO:0000259" key="5">
    <source>
        <dbReference type="PROSITE" id="PS50931"/>
    </source>
</evidence>
<feature type="domain" description="HTH lysR-type" evidence="5">
    <location>
        <begin position="1"/>
        <end position="58"/>
    </location>
</feature>
<evidence type="ECO:0000313" key="6">
    <source>
        <dbReference type="EMBL" id="MDG0861754.1"/>
    </source>
</evidence>
<dbReference type="EMBL" id="SGUG01000005">
    <property type="protein sequence ID" value="MDG0861754.1"/>
    <property type="molecule type" value="Genomic_DNA"/>
</dbReference>
<dbReference type="Proteomes" id="UP001152766">
    <property type="component" value="Unassembled WGS sequence"/>
</dbReference>
<dbReference type="GO" id="GO:0003700">
    <property type="term" value="F:DNA-binding transcription factor activity"/>
    <property type="evidence" value="ECO:0007669"/>
    <property type="project" value="InterPro"/>
</dbReference>
<dbReference type="PROSITE" id="PS50931">
    <property type="entry name" value="HTH_LYSR"/>
    <property type="match status" value="1"/>
</dbReference>
<dbReference type="PANTHER" id="PTHR30126:SF94">
    <property type="entry name" value="LYSR FAMILY TRANSCRIPTIONAL REGULATOR"/>
    <property type="match status" value="1"/>
</dbReference>
<organism evidence="6 7">
    <name type="scientific">Pelomonas aquatica</name>
    <dbReference type="NCBI Taxonomy" id="431058"/>
    <lineage>
        <taxon>Bacteria</taxon>
        <taxon>Pseudomonadati</taxon>
        <taxon>Pseudomonadota</taxon>
        <taxon>Betaproteobacteria</taxon>
        <taxon>Burkholderiales</taxon>
        <taxon>Sphaerotilaceae</taxon>
        <taxon>Roseateles</taxon>
    </lineage>
</organism>
<dbReference type="InterPro" id="IPR036390">
    <property type="entry name" value="WH_DNA-bd_sf"/>
</dbReference>
<dbReference type="InterPro" id="IPR036388">
    <property type="entry name" value="WH-like_DNA-bd_sf"/>
</dbReference>
<dbReference type="CDD" id="cd05466">
    <property type="entry name" value="PBP2_LTTR_substrate"/>
    <property type="match status" value="1"/>
</dbReference>
<dbReference type="SUPFAM" id="SSF46785">
    <property type="entry name" value="Winged helix' DNA-binding domain"/>
    <property type="match status" value="1"/>
</dbReference>
<dbReference type="SUPFAM" id="SSF53850">
    <property type="entry name" value="Periplasmic binding protein-like II"/>
    <property type="match status" value="1"/>
</dbReference>
<gene>
    <name evidence="6" type="ORF">EXJ73_04605</name>
</gene>
<dbReference type="InterPro" id="IPR017724">
    <property type="entry name" value="Tscrpt_reg_LysR"/>
</dbReference>
<keyword evidence="2" id="KW-0805">Transcription regulation</keyword>
<evidence type="ECO:0000313" key="7">
    <source>
        <dbReference type="Proteomes" id="UP001152766"/>
    </source>
</evidence>
<dbReference type="GO" id="GO:0000976">
    <property type="term" value="F:transcription cis-regulatory region binding"/>
    <property type="evidence" value="ECO:0007669"/>
    <property type="project" value="TreeGrafter"/>
</dbReference>
<keyword evidence="7" id="KW-1185">Reference proteome</keyword>
<dbReference type="Pfam" id="PF00126">
    <property type="entry name" value="HTH_1"/>
    <property type="match status" value="1"/>
</dbReference>
<keyword evidence="3" id="KW-0238">DNA-binding</keyword>
<dbReference type="InterPro" id="IPR000847">
    <property type="entry name" value="LysR_HTH_N"/>
</dbReference>